<proteinExistence type="predicted"/>
<reference evidence="1" key="1">
    <citation type="submission" date="2024-10" db="EMBL/GenBank/DDBJ databases">
        <authorList>
            <person name="Ryan C."/>
        </authorList>
    </citation>
    <scope>NUCLEOTIDE SEQUENCE [LARGE SCALE GENOMIC DNA]</scope>
</reference>
<dbReference type="PANTHER" id="PTHR31549">
    <property type="entry name" value="PROTEIN, PUTATIVE (DUF247)-RELATED-RELATED"/>
    <property type="match status" value="1"/>
</dbReference>
<evidence type="ECO:0000313" key="2">
    <source>
        <dbReference type="Proteomes" id="UP001497457"/>
    </source>
</evidence>
<dbReference type="Pfam" id="PF03140">
    <property type="entry name" value="DUF247"/>
    <property type="match status" value="1"/>
</dbReference>
<accession>A0ABC9B0J3</accession>
<dbReference type="EMBL" id="OZ075134">
    <property type="protein sequence ID" value="CAL4990695.1"/>
    <property type="molecule type" value="Genomic_DNA"/>
</dbReference>
<protein>
    <submittedName>
        <fullName evidence="1">Uncharacterized protein</fullName>
    </submittedName>
</protein>
<dbReference type="InterPro" id="IPR004158">
    <property type="entry name" value="DUF247_pln"/>
</dbReference>
<dbReference type="PANTHER" id="PTHR31549:SF32">
    <property type="match status" value="1"/>
</dbReference>
<dbReference type="Proteomes" id="UP001497457">
    <property type="component" value="Chromosome 24b"/>
</dbReference>
<keyword evidence="2" id="KW-1185">Reference proteome</keyword>
<dbReference type="AlphaFoldDB" id="A0ABC9B0J3"/>
<gene>
    <name evidence="1" type="ORF">URODEC1_LOCUS60354</name>
</gene>
<organism evidence="1 2">
    <name type="scientific">Urochloa decumbens</name>
    <dbReference type="NCBI Taxonomy" id="240449"/>
    <lineage>
        <taxon>Eukaryota</taxon>
        <taxon>Viridiplantae</taxon>
        <taxon>Streptophyta</taxon>
        <taxon>Embryophyta</taxon>
        <taxon>Tracheophyta</taxon>
        <taxon>Spermatophyta</taxon>
        <taxon>Magnoliopsida</taxon>
        <taxon>Liliopsida</taxon>
        <taxon>Poales</taxon>
        <taxon>Poaceae</taxon>
        <taxon>PACMAD clade</taxon>
        <taxon>Panicoideae</taxon>
        <taxon>Panicodae</taxon>
        <taxon>Paniceae</taxon>
        <taxon>Melinidinae</taxon>
        <taxon>Urochloa</taxon>
    </lineage>
</organism>
<sequence>MEQAAAWGRPCEFQLASWSSVEEPNAHAYWPPAGLPPVVEYAPTDIFAPRLSYDTTTTTTTAAAAAAGSVQLPLPLQSLGQEQQQQLALYNYHYSAPTLHGDQSGAAAQQEPSNDDAMRVFEAVTHAFEGDAQLMKLKMHRFPPNITRALGESYTVPRVVAIGPYHHGRQELVMAEKVKHVAAYHCIRDSGRTVREMYDAVVSVADRAHVLYDKDVVARISYDDFRHMMFFDACFLEQFMLGLADDCDPNLYDFFGSNLNDILHDVMLLENQIPWRAVEIVMDFVKPPVSLGKLIGYWRGHLQDRIVFEEPVVVDLDPNYKPPHFLDFIRFLMLTLPMGDKDKIKAVSTSVSAIELAEMGINLKANQATELAHMGLVNRKGAFFPELSMAPLSLDNTHASWLVNMAAFVLCTTPDFLDEDAEKEDSAACSYLLLLCMLLHREEDVHQLRTKGILQGAGLTNKEVLRFFTSLHNCLGLGSCYGLVMLQIESYRIRRWVWIKVYAFVCRNWKTIVGVGSAIGAFASILKTLKSLKGHN</sequence>
<name>A0ABC9B0J3_9POAL</name>
<evidence type="ECO:0000313" key="1">
    <source>
        <dbReference type="EMBL" id="CAL4990695.1"/>
    </source>
</evidence>